<evidence type="ECO:0000313" key="3">
    <source>
        <dbReference type="Proteomes" id="UP000811609"/>
    </source>
</evidence>
<proteinExistence type="predicted"/>
<keyword evidence="1" id="KW-0732">Signal</keyword>
<name>A0A8T1NQJ2_CARIL</name>
<comment type="caution">
    <text evidence="2">The sequence shown here is derived from an EMBL/GenBank/DDBJ whole genome shotgun (WGS) entry which is preliminary data.</text>
</comment>
<evidence type="ECO:0000256" key="1">
    <source>
        <dbReference type="SAM" id="SignalP"/>
    </source>
</evidence>
<reference evidence="2" key="1">
    <citation type="submission" date="2020-12" db="EMBL/GenBank/DDBJ databases">
        <title>WGS assembly of Carya illinoinensis cv. Pawnee.</title>
        <authorList>
            <person name="Platts A."/>
            <person name="Shu S."/>
            <person name="Wright S."/>
            <person name="Barry K."/>
            <person name="Edger P."/>
            <person name="Pires J.C."/>
            <person name="Schmutz J."/>
        </authorList>
    </citation>
    <scope>NUCLEOTIDE SEQUENCE</scope>
    <source>
        <tissue evidence="2">Leaf</tissue>
    </source>
</reference>
<keyword evidence="3" id="KW-1185">Reference proteome</keyword>
<dbReference type="Proteomes" id="UP000811609">
    <property type="component" value="Chromosome 13"/>
</dbReference>
<protein>
    <submittedName>
        <fullName evidence="2">Uncharacterized protein</fullName>
    </submittedName>
</protein>
<evidence type="ECO:0000313" key="2">
    <source>
        <dbReference type="EMBL" id="KAG6631802.1"/>
    </source>
</evidence>
<feature type="chain" id="PRO_5035728911" evidence="1">
    <location>
        <begin position="27"/>
        <end position="52"/>
    </location>
</feature>
<feature type="signal peptide" evidence="1">
    <location>
        <begin position="1"/>
        <end position="26"/>
    </location>
</feature>
<dbReference type="AlphaFoldDB" id="A0A8T1NQJ2"/>
<organism evidence="2 3">
    <name type="scientific">Carya illinoinensis</name>
    <name type="common">Pecan</name>
    <dbReference type="NCBI Taxonomy" id="32201"/>
    <lineage>
        <taxon>Eukaryota</taxon>
        <taxon>Viridiplantae</taxon>
        <taxon>Streptophyta</taxon>
        <taxon>Embryophyta</taxon>
        <taxon>Tracheophyta</taxon>
        <taxon>Spermatophyta</taxon>
        <taxon>Magnoliopsida</taxon>
        <taxon>eudicotyledons</taxon>
        <taxon>Gunneridae</taxon>
        <taxon>Pentapetalae</taxon>
        <taxon>rosids</taxon>
        <taxon>fabids</taxon>
        <taxon>Fagales</taxon>
        <taxon>Juglandaceae</taxon>
        <taxon>Carya</taxon>
    </lineage>
</organism>
<accession>A0A8T1NQJ2</accession>
<gene>
    <name evidence="2" type="ORF">CIPAW_13G115000</name>
</gene>
<dbReference type="EMBL" id="CM031821">
    <property type="protein sequence ID" value="KAG6631802.1"/>
    <property type="molecule type" value="Genomic_DNA"/>
</dbReference>
<sequence length="52" mass="5764">MLRSKAMKPSPILSFLFVLLVQEALGSSFEQALIQFREKIDGNSAYCPSPTC</sequence>